<accession>A0AAW5UTA0</accession>
<protein>
    <submittedName>
        <fullName evidence="2">Uncharacterized protein</fullName>
    </submittedName>
</protein>
<name>A0AAW5UTA0_9BACT</name>
<keyword evidence="1" id="KW-0812">Transmembrane</keyword>
<feature type="transmembrane region" description="Helical" evidence="1">
    <location>
        <begin position="26"/>
        <end position="46"/>
    </location>
</feature>
<reference evidence="2" key="1">
    <citation type="submission" date="2022-11" db="EMBL/GenBank/DDBJ databases">
        <title>Genomic repertoires linked with pathogenic potency of arthritogenic Prevotella copri isolated from the gut of rheumatoid arthritis patients.</title>
        <authorList>
            <person name="Nii T."/>
            <person name="Maeda Y."/>
            <person name="Motooka D."/>
            <person name="Naito M."/>
            <person name="Matsumoto Y."/>
            <person name="Ogawa T."/>
            <person name="Oguro-Igashira E."/>
            <person name="Kishikawa T."/>
            <person name="Yamashita M."/>
            <person name="Koizumi S."/>
            <person name="Kurakawa T."/>
            <person name="Okumura R."/>
            <person name="Kayama H."/>
            <person name="Murakami M."/>
            <person name="Sakaguchi T."/>
            <person name="Das B."/>
            <person name="Nakamura S."/>
            <person name="Okada Y."/>
            <person name="Kumanogoh A."/>
            <person name="Takeda K."/>
        </authorList>
    </citation>
    <scope>NUCLEOTIDE SEQUENCE</scope>
    <source>
        <strain evidence="2">RA-N001-16</strain>
    </source>
</reference>
<feature type="transmembrane region" description="Helical" evidence="1">
    <location>
        <begin position="53"/>
        <end position="74"/>
    </location>
</feature>
<dbReference type="AlphaFoldDB" id="A0AAW5UTA0"/>
<dbReference type="RefSeq" id="WP_264910775.1">
    <property type="nucleotide sequence ID" value="NZ_JAPDUL010000001.1"/>
</dbReference>
<dbReference type="EMBL" id="JAPDUM010000001">
    <property type="protein sequence ID" value="MCW4163897.1"/>
    <property type="molecule type" value="Genomic_DNA"/>
</dbReference>
<organism evidence="2 3">
    <name type="scientific">Segatella copri</name>
    <dbReference type="NCBI Taxonomy" id="165179"/>
    <lineage>
        <taxon>Bacteria</taxon>
        <taxon>Pseudomonadati</taxon>
        <taxon>Bacteroidota</taxon>
        <taxon>Bacteroidia</taxon>
        <taxon>Bacteroidales</taxon>
        <taxon>Prevotellaceae</taxon>
        <taxon>Segatella</taxon>
    </lineage>
</organism>
<evidence type="ECO:0000313" key="3">
    <source>
        <dbReference type="Proteomes" id="UP001209476"/>
    </source>
</evidence>
<gene>
    <name evidence="2" type="ORF">ONS98_01385</name>
</gene>
<comment type="caution">
    <text evidence="2">The sequence shown here is derived from an EMBL/GenBank/DDBJ whole genome shotgun (WGS) entry which is preliminary data.</text>
</comment>
<proteinExistence type="predicted"/>
<evidence type="ECO:0000256" key="1">
    <source>
        <dbReference type="SAM" id="Phobius"/>
    </source>
</evidence>
<keyword evidence="1" id="KW-0472">Membrane</keyword>
<sequence length="171" mass="19757">MGKFVWSGESLILTATSLRCDWCPNAWFISLYIELILLFPFFFWIINRRNVKWNICFLLFLIVVTKLLGKVGWIDAEGGILSRQVKMFHIHTMYSAYKSKVSELYDRCYQLNESAVNAMAAAFRIPPTKECVLSFISGNFSSDETKIHQEPFTKLKQDTILQMKEGGLLPK</sequence>
<keyword evidence="1" id="KW-1133">Transmembrane helix</keyword>
<evidence type="ECO:0000313" key="2">
    <source>
        <dbReference type="EMBL" id="MCW4163897.1"/>
    </source>
</evidence>
<dbReference type="Proteomes" id="UP001209476">
    <property type="component" value="Unassembled WGS sequence"/>
</dbReference>